<dbReference type="SUPFAM" id="SSF54373">
    <property type="entry name" value="FAD-linked reductases, C-terminal domain"/>
    <property type="match status" value="1"/>
</dbReference>
<accession>A0A178C645</accession>
<dbReference type="GeneID" id="34594047"/>
<gene>
    <name evidence="4" type="ORF">AYO20_10659</name>
</gene>
<feature type="domain" description="Glucose-methanol-choline oxidoreductase N-terminal" evidence="3">
    <location>
        <begin position="374"/>
        <end position="388"/>
    </location>
</feature>
<dbReference type="InterPro" id="IPR000172">
    <property type="entry name" value="GMC_OxRdtase_N"/>
</dbReference>
<dbReference type="SUPFAM" id="SSF51905">
    <property type="entry name" value="FAD/NAD(P)-binding domain"/>
    <property type="match status" value="1"/>
</dbReference>
<dbReference type="GO" id="GO:0033179">
    <property type="term" value="C:proton-transporting V-type ATPase, V0 domain"/>
    <property type="evidence" value="ECO:0007669"/>
    <property type="project" value="InterPro"/>
</dbReference>
<organism evidence="4 5">
    <name type="scientific">Fonsecaea nubica</name>
    <dbReference type="NCBI Taxonomy" id="856822"/>
    <lineage>
        <taxon>Eukaryota</taxon>
        <taxon>Fungi</taxon>
        <taxon>Dikarya</taxon>
        <taxon>Ascomycota</taxon>
        <taxon>Pezizomycotina</taxon>
        <taxon>Eurotiomycetes</taxon>
        <taxon>Chaetothyriomycetidae</taxon>
        <taxon>Chaetothyriales</taxon>
        <taxon>Herpotrichiellaceae</taxon>
        <taxon>Fonsecaea</taxon>
    </lineage>
</organism>
<dbReference type="InterPro" id="IPR036188">
    <property type="entry name" value="FAD/NAD-bd_sf"/>
</dbReference>
<evidence type="ECO:0000313" key="5">
    <source>
        <dbReference type="Proteomes" id="UP000185904"/>
    </source>
</evidence>
<dbReference type="AlphaFoldDB" id="A0A178C645"/>
<dbReference type="GO" id="GO:0016614">
    <property type="term" value="F:oxidoreductase activity, acting on CH-OH group of donors"/>
    <property type="evidence" value="ECO:0007669"/>
    <property type="project" value="InterPro"/>
</dbReference>
<protein>
    <recommendedName>
        <fullName evidence="3">Glucose-methanol-choline oxidoreductase N-terminal domain-containing protein</fullName>
    </recommendedName>
</protein>
<proteinExistence type="inferred from homology"/>
<dbReference type="RefSeq" id="XP_022495084.1">
    <property type="nucleotide sequence ID" value="XM_022648915.1"/>
</dbReference>
<dbReference type="PANTHER" id="PTHR11028">
    <property type="entry name" value="VACUOLAR ATP SYNTHASE SUBUNIT AC39"/>
    <property type="match status" value="1"/>
</dbReference>
<dbReference type="SUPFAM" id="SSF103486">
    <property type="entry name" value="V-type ATP synthase subunit C"/>
    <property type="match status" value="1"/>
</dbReference>
<dbReference type="Pfam" id="PF00732">
    <property type="entry name" value="GMC_oxred_N"/>
    <property type="match status" value="1"/>
</dbReference>
<dbReference type="InterPro" id="IPR016727">
    <property type="entry name" value="ATPase_V0-cplx_dsu"/>
</dbReference>
<dbReference type="EMBL" id="LVCJ01000118">
    <property type="protein sequence ID" value="OAL24433.1"/>
    <property type="molecule type" value="Genomic_DNA"/>
</dbReference>
<comment type="similarity">
    <text evidence="1">Belongs to the GMC oxidoreductase family.</text>
</comment>
<evidence type="ECO:0000259" key="3">
    <source>
        <dbReference type="PROSITE" id="PS00624"/>
    </source>
</evidence>
<dbReference type="InterPro" id="IPR007867">
    <property type="entry name" value="GMC_OxRtase_C"/>
</dbReference>
<dbReference type="InterPro" id="IPR002843">
    <property type="entry name" value="ATPase_V0-cplx_csu/dsu"/>
</dbReference>
<evidence type="ECO:0000256" key="2">
    <source>
        <dbReference type="SAM" id="SignalP"/>
    </source>
</evidence>
<dbReference type="PROSITE" id="PS00624">
    <property type="entry name" value="GMC_OXRED_2"/>
    <property type="match status" value="1"/>
</dbReference>
<name>A0A178C645_9EURO</name>
<dbReference type="Pfam" id="PF01992">
    <property type="entry name" value="vATP-synt_AC39"/>
    <property type="match status" value="1"/>
</dbReference>
<evidence type="ECO:0000256" key="1">
    <source>
        <dbReference type="ARBA" id="ARBA00010790"/>
    </source>
</evidence>
<dbReference type="Pfam" id="PF05199">
    <property type="entry name" value="GMC_oxred_C"/>
    <property type="match status" value="1"/>
</dbReference>
<reference evidence="4 5" key="1">
    <citation type="submission" date="2016-03" db="EMBL/GenBank/DDBJ databases">
        <title>The draft genome sequence of Fonsecaea nubica causative agent of cutaneous subcutaneous infection in human host.</title>
        <authorList>
            <person name="Costa F."/>
            <person name="Sybren D.H."/>
            <person name="Raittz R.T."/>
            <person name="Weiss V.A."/>
            <person name="Leao A.C."/>
            <person name="Gomes R."/>
            <person name="De Souza E.M."/>
            <person name="Pedrosa F.O."/>
            <person name="Steffens M.B."/>
            <person name="Bombassaro A."/>
            <person name="Tadra-Sfeir M.Z."/>
            <person name="Moreno L.F."/>
            <person name="Najafzadeh M.J."/>
            <person name="Felipe M.S."/>
            <person name="Teixeira M."/>
            <person name="Sun J."/>
            <person name="Xi L."/>
            <person name="Castro M.A."/>
            <person name="Vicente V.A."/>
        </authorList>
    </citation>
    <scope>NUCLEOTIDE SEQUENCE [LARGE SCALE GENOMIC DNA]</scope>
    <source>
        <strain evidence="4 5">CBS 269.64</strain>
    </source>
</reference>
<keyword evidence="2" id="KW-0732">Signal</keyword>
<dbReference type="Gene3D" id="3.30.560.10">
    <property type="entry name" value="Glucose Oxidase, domain 3"/>
    <property type="match status" value="1"/>
</dbReference>
<dbReference type="InterPro" id="IPR036079">
    <property type="entry name" value="ATPase_csu/dsu_sf"/>
</dbReference>
<sequence length="1052" mass="115604">MRATLALITLLGSTTVSALRDDNNITQTIRAGNTTTDPTAYDYVVVGSGPGGGPLASRLAIAGYRVLLIEAGDDQGEATWQQVPALQLQATEFTPMRWDYFVNHYQDLARQEQDSKMVWKTPSGDEYVGSSPPSGSTPLGIWYPRTGTLGGCSAHNAMITIYPHESDWNNIASITGDSSWSAGNMRQYFERLERCRYLPNSVVGHGFDGWYETSLTELSLAVEDQKLLSLIIAAGTAMGKGLLGMVLNTVAGLGEVLLRDINAGVPGRDSQEGLYQVPIAVTEVEKKRNGPRDFILDTANAVNADGSRKYHLDVKLNTLVTKVRFDTSGSKPKAIGVDYLEGQSLYRADPRAGSAAGGTPGSVNASREVIISGGAFNSPQLLKLSGIGPASELSRFGIPVVVDLPGVGTNLQDRYEATLVGDSNTDFAITKDCTFLRTEPDPCLEQWQTQPGPSLKGTYATNGIAIAVIKKSSVADGDPDLLISGAPAFFTGYHPGYSNESLKDAHHWAWIILKAHSRNNAGTITLRSTDPRDTPVINFNYFDTGVTTNDADEKDLQATYEGMELSRKMFQDYIPLQGTFKEVWPGNNATTEAQMKDWIKKEAWGHHASCTCPIGADDDEMAVLDSQFRVRGVDGLRVVDASVFPKIPGFYIVLPTYMISEKAADVILEDAASLLFNVNGGYLEGIVRGYRNALLTSTNYGNLTQCETIEDVKTQLGPAYGEALSNLPPNPSTSALASKTTEKLVADFRYLQGQATGSLTKFMEYLTYSYMIDNVALLITGTLHERDTKELLERCHPLGWFETMPVLCVATNIEELYNSVLIETPLAPYFKGSLSHQDLDELNIEIVRNTLYKNYLEDFYRFVNTDPEMAMTPTGEIMSEILEFEADRRAINITINSFGTELTKDQRKKLYPEFGKLYPEGMLMLSRADDLEGVGLAVSGVGDYKRFFDEVGFNQSSGVGAGNMAGGAGSESKSLEDMFYQKEMELSKMVFTRQFTHAVIYAWVKLREQVSAPSLRKTQLLTLRQEIRNITWIAECIAQNQKERIGNYISVF</sequence>
<keyword evidence="5" id="KW-1185">Reference proteome</keyword>
<feature type="chain" id="PRO_5008083383" description="Glucose-methanol-choline oxidoreductase N-terminal domain-containing protein" evidence="2">
    <location>
        <begin position="19"/>
        <end position="1052"/>
    </location>
</feature>
<dbReference type="OrthoDB" id="269227at2759"/>
<dbReference type="GO" id="GO:0050660">
    <property type="term" value="F:flavin adenine dinucleotide binding"/>
    <property type="evidence" value="ECO:0007669"/>
    <property type="project" value="InterPro"/>
</dbReference>
<dbReference type="GO" id="GO:0046961">
    <property type="term" value="F:proton-transporting ATPase activity, rotational mechanism"/>
    <property type="evidence" value="ECO:0007669"/>
    <property type="project" value="InterPro"/>
</dbReference>
<evidence type="ECO:0000313" key="4">
    <source>
        <dbReference type="EMBL" id="OAL24433.1"/>
    </source>
</evidence>
<dbReference type="Gene3D" id="3.50.50.60">
    <property type="entry name" value="FAD/NAD(P)-binding domain"/>
    <property type="match status" value="1"/>
</dbReference>
<dbReference type="Proteomes" id="UP000185904">
    <property type="component" value="Unassembled WGS sequence"/>
</dbReference>
<feature type="signal peptide" evidence="2">
    <location>
        <begin position="1"/>
        <end position="18"/>
    </location>
</feature>
<comment type="caution">
    <text evidence="4">The sequence shown here is derived from an EMBL/GenBank/DDBJ whole genome shotgun (WGS) entry which is preliminary data.</text>
</comment>